<dbReference type="Gene3D" id="3.90.1300.10">
    <property type="entry name" value="Amidase signature (AS) domain"/>
    <property type="match status" value="1"/>
</dbReference>
<evidence type="ECO:0000259" key="2">
    <source>
        <dbReference type="Pfam" id="PF01425"/>
    </source>
</evidence>
<dbReference type="EMBL" id="FOUP01000013">
    <property type="protein sequence ID" value="SFO38570.1"/>
    <property type="molecule type" value="Genomic_DNA"/>
</dbReference>
<dbReference type="SUPFAM" id="SSF75304">
    <property type="entry name" value="Amidase signature (AS) enzymes"/>
    <property type="match status" value="1"/>
</dbReference>
<feature type="domain" description="Amidase" evidence="2">
    <location>
        <begin position="34"/>
        <end position="455"/>
    </location>
</feature>
<dbReference type="InterPro" id="IPR000120">
    <property type="entry name" value="Amidase"/>
</dbReference>
<sequence length="474" mass="49171">MYLSGMATSASEVTSWSANRIAAAVAAGQTRAAEILDAHLDRIDRCNSRLTAVTSRRDDDARRDAAAIDEAVARGERVGPLAGVPITVKETTDVRGLATTHGLRAFADRVAATDAPPVDAMRRAGAVIVGHTNMPTLTLTGMHPRSELFGDTINPWDPGATPGGSSGGDAVAVATGMAAIGLGNDSGGSTRLPAQLCGVAGLKPTPGRFPADHRIGAADPAPASALFPVDGPLARSVSDLRTAFEVLAVTDPRDPRAVPVPTRGPRLPRAVGVVRDPGGHGVDPAVVNAVDAAADALADAGYEVGEVDVPMLDDALAVYTGMVLTEFAGNWPAISALVGPDASRYIDYDLDEHPPLDLEQYLERAARLLTVRRAWAQRAAVTPLLLGPVSTRTWFAPGQESSSAAEKRRYGRSMTLSVWSTAVGAPAVAVPTGLADGRPVGVQLIGPMFREDAVLDAAQAVENARGTLTPVEPR</sequence>
<protein>
    <submittedName>
        <fullName evidence="3">Amidase</fullName>
    </submittedName>
</protein>
<comment type="similarity">
    <text evidence="1">Belongs to the amidase family.</text>
</comment>
<dbReference type="PANTHER" id="PTHR11895:SF7">
    <property type="entry name" value="GLUTAMYL-TRNA(GLN) AMIDOTRANSFERASE SUBUNIT A, MITOCHONDRIAL"/>
    <property type="match status" value="1"/>
</dbReference>
<dbReference type="InterPro" id="IPR036928">
    <property type="entry name" value="AS_sf"/>
</dbReference>
<organism evidence="3 4">
    <name type="scientific">Saccharopolyspora antimicrobica</name>
    <dbReference type="NCBI Taxonomy" id="455193"/>
    <lineage>
        <taxon>Bacteria</taxon>
        <taxon>Bacillati</taxon>
        <taxon>Actinomycetota</taxon>
        <taxon>Actinomycetes</taxon>
        <taxon>Pseudonocardiales</taxon>
        <taxon>Pseudonocardiaceae</taxon>
        <taxon>Saccharopolyspora</taxon>
    </lineage>
</organism>
<proteinExistence type="inferred from homology"/>
<accession>A0A1I5GRQ0</accession>
<dbReference type="STRING" id="455193.SAMN05421805_113148"/>
<dbReference type="GO" id="GO:0003824">
    <property type="term" value="F:catalytic activity"/>
    <property type="evidence" value="ECO:0007669"/>
    <property type="project" value="InterPro"/>
</dbReference>
<evidence type="ECO:0000313" key="3">
    <source>
        <dbReference type="EMBL" id="SFO38570.1"/>
    </source>
</evidence>
<evidence type="ECO:0000313" key="4">
    <source>
        <dbReference type="Proteomes" id="UP000199398"/>
    </source>
</evidence>
<evidence type="ECO:0000256" key="1">
    <source>
        <dbReference type="ARBA" id="ARBA00009199"/>
    </source>
</evidence>
<reference evidence="3 4" key="1">
    <citation type="submission" date="2016-10" db="EMBL/GenBank/DDBJ databases">
        <authorList>
            <person name="de Groot N.N."/>
        </authorList>
    </citation>
    <scope>NUCLEOTIDE SEQUENCE [LARGE SCALE GENOMIC DNA]</scope>
    <source>
        <strain evidence="3 4">CPCC 201259</strain>
    </source>
</reference>
<dbReference type="Proteomes" id="UP000199398">
    <property type="component" value="Unassembled WGS sequence"/>
</dbReference>
<dbReference type="InterPro" id="IPR023631">
    <property type="entry name" value="Amidase_dom"/>
</dbReference>
<dbReference type="PANTHER" id="PTHR11895">
    <property type="entry name" value="TRANSAMIDASE"/>
    <property type="match status" value="1"/>
</dbReference>
<name>A0A1I5GRQ0_9PSEU</name>
<dbReference type="AlphaFoldDB" id="A0A1I5GRQ0"/>
<dbReference type="Pfam" id="PF01425">
    <property type="entry name" value="Amidase"/>
    <property type="match status" value="1"/>
</dbReference>
<gene>
    <name evidence="3" type="ORF">SAMN05421805_113148</name>
</gene>